<evidence type="ECO:0000313" key="2">
    <source>
        <dbReference type="Proteomes" id="UP001056201"/>
    </source>
</evidence>
<evidence type="ECO:0000313" key="1">
    <source>
        <dbReference type="EMBL" id="URI10935.1"/>
    </source>
</evidence>
<dbReference type="SUPFAM" id="SSF158682">
    <property type="entry name" value="TerB-like"/>
    <property type="match status" value="1"/>
</dbReference>
<proteinExistence type="predicted"/>
<dbReference type="Gene3D" id="1.10.3680.10">
    <property type="entry name" value="TerB-like"/>
    <property type="match status" value="1"/>
</dbReference>
<keyword evidence="2" id="KW-1185">Reference proteome</keyword>
<accession>A0ABY4SFM4</accession>
<dbReference type="InterPro" id="IPR029024">
    <property type="entry name" value="TerB-like"/>
</dbReference>
<dbReference type="Pfam" id="PF04391">
    <property type="entry name" value="DUF533"/>
    <property type="match status" value="1"/>
</dbReference>
<dbReference type="EMBL" id="CP097636">
    <property type="protein sequence ID" value="URI10935.1"/>
    <property type="molecule type" value="Genomic_DNA"/>
</dbReference>
<dbReference type="InterPro" id="IPR007486">
    <property type="entry name" value="YebE"/>
</dbReference>
<dbReference type="RefSeq" id="WP_250199138.1">
    <property type="nucleotide sequence ID" value="NZ_CP097636.1"/>
</dbReference>
<protein>
    <submittedName>
        <fullName evidence="1">DUF533 domain-containing protein</fullName>
    </submittedName>
</protein>
<sequence length="313" mass="32797">MQATEQRALLTIALLAAFADGDKADTERAEIKRIADSLAGDSGMPQMAGLYQDVLLKRVNLAQAAAALPEAGHRQLAYEMALCVCDADGAQSTAEQAFLAQLKSVLKLGAAQTAHAEHEADAIAAVPVTPAGPVPAAVQSAANTEALDRSILQYAILNGALELLPQSWASMAIIPLQMKMVYRIGQAHGHTLDKGHIKEFIAAAGVGLTSQYLEQFGRKLLGGLLGKVGGGIGRSVGSAATGIAFSFASTYALGQLAKRYYGGGRQMNTAVLQQTFQSLLGPAKDLQQQYLPQIQQKAATLDAGQILQMVKSA</sequence>
<organism evidence="1 2">
    <name type="scientific">Aquincola tertiaricarbonis</name>
    <dbReference type="NCBI Taxonomy" id="391953"/>
    <lineage>
        <taxon>Bacteria</taxon>
        <taxon>Pseudomonadati</taxon>
        <taxon>Pseudomonadota</taxon>
        <taxon>Betaproteobacteria</taxon>
        <taxon>Burkholderiales</taxon>
        <taxon>Sphaerotilaceae</taxon>
        <taxon>Aquincola</taxon>
    </lineage>
</organism>
<name>A0ABY4SFM4_AQUTE</name>
<dbReference type="Proteomes" id="UP001056201">
    <property type="component" value="Chromosome 2"/>
</dbReference>
<reference evidence="1" key="1">
    <citation type="submission" date="2022-05" db="EMBL/GenBank/DDBJ databases">
        <title>An RpoN-dependent PEP-CTERM gene is involved in floc formation of an Aquincola tertiaricarbonis strain.</title>
        <authorList>
            <person name="Qiu D."/>
            <person name="Xia M."/>
        </authorList>
    </citation>
    <scope>NUCLEOTIDE SEQUENCE</scope>
    <source>
        <strain evidence="1">RN12</strain>
    </source>
</reference>
<gene>
    <name evidence="1" type="ORF">MW290_18330</name>
</gene>